<dbReference type="RefSeq" id="WP_065254686.1">
    <property type="nucleotide sequence ID" value="NZ_JBPPCF010000007.1"/>
</dbReference>
<dbReference type="AlphaFoldDB" id="A0A1B8RMN0"/>
<organism evidence="6 7">
    <name type="scientific">Clostridium paraputrificum</name>
    <dbReference type="NCBI Taxonomy" id="29363"/>
    <lineage>
        <taxon>Bacteria</taxon>
        <taxon>Bacillati</taxon>
        <taxon>Bacillota</taxon>
        <taxon>Clostridia</taxon>
        <taxon>Eubacteriales</taxon>
        <taxon>Clostridiaceae</taxon>
        <taxon>Clostridium</taxon>
    </lineage>
</organism>
<evidence type="ECO:0008006" key="8">
    <source>
        <dbReference type="Google" id="ProtNLM"/>
    </source>
</evidence>
<dbReference type="InterPro" id="IPR058240">
    <property type="entry name" value="rSAM_sf"/>
</dbReference>
<dbReference type="SFLD" id="SFLDS00029">
    <property type="entry name" value="Radical_SAM"/>
    <property type="match status" value="1"/>
</dbReference>
<sequence>MANILMIEPNYKCKYPPLGLMKISYYHKEVREDTVWFSKGELPEEVSDTVKKQLTESQYYQNKYGDNLDNYINEINEIIKENKWDRVYVCTLFTFEYEESIKAIDYAKSLVGKENVYTGGIMATLMPEKLKKDTGVIVNTGQLTDSIALGYKDKVNIDILTPDYSILDNTEYRYENHDAYYAYTTRGCGMNCGFCAVKTLEPNYNPFISIRDQINKVKELYGEKKDLLLMDNNVLKSPRLKEIIDEIVELGFERNAKYINPKTGKVKKRFVDFNQGLDAFLMTEAKAQQLGRIAIKPARIAFDHIEDAEAYATAIKRAALNGVNYLSNYLLYNADAFSGKGRMYKADAPEDLYNRLKLNVELQEELNNQIRDEDNKVSIFSFPMRYIPLDNKSRGYVGKLWNKKYLRAVQSILIPTQGKGVSGRSFFEVAFGHDLEEFLKVILMPESYIVSRGNPNKIKNISPEDLKNKIEIYKVFERKRNEWRRLYALLDEKEKKNFEAIIGKNKFDYFAFKEINNVTSKKLFVHYVTDTGLINLLESMYLNNDCNLDEIVDYLVSEFNIKYTDLVLYMINNNKMVPKLRMFKYIFKENGTFDLIKIWCEINCEDSGFIKCLTQAYNVPEEFMYVIKWGVQTNSISLDEIKNIVNYLISNDTVKGIKYFEGILNNVFKYIEGNYNEDAQEMINRIKEQTIFQMSLLV</sequence>
<proteinExistence type="predicted"/>
<dbReference type="SUPFAM" id="SSF102114">
    <property type="entry name" value="Radical SAM enzymes"/>
    <property type="match status" value="1"/>
</dbReference>
<comment type="cofactor">
    <cofactor evidence="1">
        <name>[4Fe-4S] cluster</name>
        <dbReference type="ChEBI" id="CHEBI:49883"/>
    </cofactor>
</comment>
<dbReference type="InterPro" id="IPR007197">
    <property type="entry name" value="rSAM"/>
</dbReference>
<protein>
    <recommendedName>
        <fullName evidence="8">Radical SAM core domain-containing protein</fullName>
    </recommendedName>
</protein>
<dbReference type="Proteomes" id="UP000092714">
    <property type="component" value="Unassembled WGS sequence"/>
</dbReference>
<gene>
    <name evidence="6" type="ORF">CP373A1_13000</name>
</gene>
<dbReference type="InterPro" id="IPR051198">
    <property type="entry name" value="BchE-like"/>
</dbReference>
<evidence type="ECO:0000256" key="1">
    <source>
        <dbReference type="ARBA" id="ARBA00001966"/>
    </source>
</evidence>
<evidence type="ECO:0000256" key="3">
    <source>
        <dbReference type="ARBA" id="ARBA00022723"/>
    </source>
</evidence>
<dbReference type="PANTHER" id="PTHR43409">
    <property type="entry name" value="ANAEROBIC MAGNESIUM-PROTOPORPHYRIN IX MONOMETHYL ESTER CYCLASE-RELATED"/>
    <property type="match status" value="1"/>
</dbReference>
<reference evidence="6 7" key="1">
    <citation type="submission" date="2016-06" db="EMBL/GenBank/DDBJ databases">
        <authorList>
            <person name="Kjaerup R.B."/>
            <person name="Dalgaard T.S."/>
            <person name="Juul-Madsen H.R."/>
        </authorList>
    </citation>
    <scope>NUCLEOTIDE SEQUENCE [LARGE SCALE GENOMIC DNA]</scope>
    <source>
        <strain evidence="6 7">373-A1</strain>
    </source>
</reference>
<dbReference type="GO" id="GO:0003824">
    <property type="term" value="F:catalytic activity"/>
    <property type="evidence" value="ECO:0007669"/>
    <property type="project" value="InterPro"/>
</dbReference>
<evidence type="ECO:0000256" key="5">
    <source>
        <dbReference type="ARBA" id="ARBA00023014"/>
    </source>
</evidence>
<evidence type="ECO:0000313" key="7">
    <source>
        <dbReference type="Proteomes" id="UP000092714"/>
    </source>
</evidence>
<keyword evidence="4" id="KW-0408">Iron</keyword>
<dbReference type="EMBL" id="MAPZ01000025">
    <property type="protein sequence ID" value="OBY10013.1"/>
    <property type="molecule type" value="Genomic_DNA"/>
</dbReference>
<dbReference type="OrthoDB" id="9801659at2"/>
<accession>A0A1B8RMN0</accession>
<evidence type="ECO:0000256" key="4">
    <source>
        <dbReference type="ARBA" id="ARBA00023004"/>
    </source>
</evidence>
<comment type="caution">
    <text evidence="6">The sequence shown here is derived from an EMBL/GenBank/DDBJ whole genome shotgun (WGS) entry which is preliminary data.</text>
</comment>
<evidence type="ECO:0000313" key="6">
    <source>
        <dbReference type="EMBL" id="OBY10013.1"/>
    </source>
</evidence>
<dbReference type="GO" id="GO:0051536">
    <property type="term" value="F:iron-sulfur cluster binding"/>
    <property type="evidence" value="ECO:0007669"/>
    <property type="project" value="UniProtKB-KW"/>
</dbReference>
<keyword evidence="5" id="KW-0411">Iron-sulfur</keyword>
<keyword evidence="7" id="KW-1185">Reference proteome</keyword>
<dbReference type="PANTHER" id="PTHR43409:SF4">
    <property type="entry name" value="RADICAL SAM SUPERFAMILY PROTEIN"/>
    <property type="match status" value="1"/>
</dbReference>
<keyword evidence="3" id="KW-0479">Metal-binding</keyword>
<evidence type="ECO:0000256" key="2">
    <source>
        <dbReference type="ARBA" id="ARBA00022691"/>
    </source>
</evidence>
<dbReference type="GO" id="GO:0046872">
    <property type="term" value="F:metal ion binding"/>
    <property type="evidence" value="ECO:0007669"/>
    <property type="project" value="UniProtKB-KW"/>
</dbReference>
<name>A0A1B8RMN0_9CLOT</name>
<keyword evidence="2" id="KW-0949">S-adenosyl-L-methionine</keyword>